<name>A0A225DKP2_9BACT</name>
<organism evidence="1 2">
    <name type="scientific">Fimbriiglobus ruber</name>
    <dbReference type="NCBI Taxonomy" id="1908690"/>
    <lineage>
        <taxon>Bacteria</taxon>
        <taxon>Pseudomonadati</taxon>
        <taxon>Planctomycetota</taxon>
        <taxon>Planctomycetia</taxon>
        <taxon>Gemmatales</taxon>
        <taxon>Gemmataceae</taxon>
        <taxon>Fimbriiglobus</taxon>
    </lineage>
</organism>
<dbReference type="EMBL" id="NIDE01000005">
    <property type="protein sequence ID" value="OWK42011.1"/>
    <property type="molecule type" value="Genomic_DNA"/>
</dbReference>
<dbReference type="AlphaFoldDB" id="A0A225DKP2"/>
<proteinExistence type="predicted"/>
<sequence>MDYAIDKAREMGLINFPSFEAKMAFAESLLNESIEKLTRVHDETGLTPEPSQMSVTIRPVEEMRPLYLGKDGKSDFKARETEPDMEFER</sequence>
<keyword evidence="2" id="KW-1185">Reference proteome</keyword>
<dbReference type="Proteomes" id="UP000214646">
    <property type="component" value="Unassembled WGS sequence"/>
</dbReference>
<gene>
    <name evidence="1" type="ORF">FRUB_04089</name>
</gene>
<reference evidence="2" key="1">
    <citation type="submission" date="2017-06" db="EMBL/GenBank/DDBJ databases">
        <title>Genome analysis of Fimbriiglobus ruber SP5, the first member of the order Planctomycetales with confirmed chitinolytic capability.</title>
        <authorList>
            <person name="Ravin N.V."/>
            <person name="Rakitin A.L."/>
            <person name="Ivanova A.A."/>
            <person name="Beletsky A.V."/>
            <person name="Kulichevskaya I.S."/>
            <person name="Mardanov A.V."/>
            <person name="Dedysh S.N."/>
        </authorList>
    </citation>
    <scope>NUCLEOTIDE SEQUENCE [LARGE SCALE GENOMIC DNA]</scope>
    <source>
        <strain evidence="2">SP5</strain>
    </source>
</reference>
<evidence type="ECO:0000313" key="1">
    <source>
        <dbReference type="EMBL" id="OWK42011.1"/>
    </source>
</evidence>
<evidence type="ECO:0000313" key="2">
    <source>
        <dbReference type="Proteomes" id="UP000214646"/>
    </source>
</evidence>
<protein>
    <submittedName>
        <fullName evidence="1">Uncharacterized protein</fullName>
    </submittedName>
</protein>
<accession>A0A225DKP2</accession>
<comment type="caution">
    <text evidence="1">The sequence shown here is derived from an EMBL/GenBank/DDBJ whole genome shotgun (WGS) entry which is preliminary data.</text>
</comment>